<sequence length="132" mass="14321">MEGKAEKEKGQKGSKHHGTLSLVQFSTHQSPVPAPWPSESVTARALFSPHPLFHGRRSVEDRREDNPKLFSLSPSSRSHLSLAKVLRSAEIGPGRAGDFVEGIACYMTGFWIFGPSKQRGVVGGEEKTGSGH</sequence>
<comment type="caution">
    <text evidence="2">The sequence shown here is derived from an EMBL/GenBank/DDBJ whole genome shotgun (WGS) entry which is preliminary data.</text>
</comment>
<proteinExistence type="predicted"/>
<protein>
    <submittedName>
        <fullName evidence="2">Uncharacterized protein</fullName>
    </submittedName>
</protein>
<feature type="compositionally biased region" description="Basic and acidic residues" evidence="1">
    <location>
        <begin position="1"/>
        <end position="11"/>
    </location>
</feature>
<reference evidence="2 3" key="1">
    <citation type="submission" date="2021-07" db="EMBL/GenBank/DDBJ databases">
        <title>The Aristolochia fimbriata genome: insights into angiosperm evolution, floral development and chemical biosynthesis.</title>
        <authorList>
            <person name="Jiao Y."/>
        </authorList>
    </citation>
    <scope>NUCLEOTIDE SEQUENCE [LARGE SCALE GENOMIC DNA]</scope>
    <source>
        <strain evidence="2">IBCAS-2021</strain>
        <tissue evidence="2">Leaf</tissue>
    </source>
</reference>
<accession>A0AAV7E098</accession>
<name>A0AAV7E098_ARIFI</name>
<evidence type="ECO:0000313" key="2">
    <source>
        <dbReference type="EMBL" id="KAG9441241.1"/>
    </source>
</evidence>
<organism evidence="2 3">
    <name type="scientific">Aristolochia fimbriata</name>
    <name type="common">White veined hardy Dutchman's pipe vine</name>
    <dbReference type="NCBI Taxonomy" id="158543"/>
    <lineage>
        <taxon>Eukaryota</taxon>
        <taxon>Viridiplantae</taxon>
        <taxon>Streptophyta</taxon>
        <taxon>Embryophyta</taxon>
        <taxon>Tracheophyta</taxon>
        <taxon>Spermatophyta</taxon>
        <taxon>Magnoliopsida</taxon>
        <taxon>Magnoliidae</taxon>
        <taxon>Piperales</taxon>
        <taxon>Aristolochiaceae</taxon>
        <taxon>Aristolochia</taxon>
    </lineage>
</organism>
<dbReference type="Proteomes" id="UP000825729">
    <property type="component" value="Unassembled WGS sequence"/>
</dbReference>
<gene>
    <name evidence="2" type="ORF">H6P81_017095</name>
</gene>
<evidence type="ECO:0000313" key="3">
    <source>
        <dbReference type="Proteomes" id="UP000825729"/>
    </source>
</evidence>
<dbReference type="EMBL" id="JAINDJ010000007">
    <property type="protein sequence ID" value="KAG9441241.1"/>
    <property type="molecule type" value="Genomic_DNA"/>
</dbReference>
<evidence type="ECO:0000256" key="1">
    <source>
        <dbReference type="SAM" id="MobiDB-lite"/>
    </source>
</evidence>
<dbReference type="AlphaFoldDB" id="A0AAV7E098"/>
<feature type="region of interest" description="Disordered" evidence="1">
    <location>
        <begin position="1"/>
        <end position="21"/>
    </location>
</feature>
<keyword evidence="3" id="KW-1185">Reference proteome</keyword>